<sequence>MEVDLSRVARLARIELTQEEEQRISPQIAEVLQYVEKLRELNVEDAEPTAHAIPLDNVLREDELEASLSQAEALSNAPQTVNGLFIVPKIVE</sequence>
<dbReference type="PANTHER" id="PTHR15004:SF0">
    <property type="entry name" value="GLUTAMYL-TRNA(GLN) AMIDOTRANSFERASE SUBUNIT C, MITOCHONDRIAL"/>
    <property type="match status" value="1"/>
</dbReference>
<dbReference type="InterPro" id="IPR003837">
    <property type="entry name" value="GatC"/>
</dbReference>
<dbReference type="HAMAP" id="MF_00122">
    <property type="entry name" value="GatC"/>
    <property type="match status" value="1"/>
</dbReference>
<dbReference type="AlphaFoldDB" id="A0A383AUG6"/>
<dbReference type="NCBIfam" id="TIGR00135">
    <property type="entry name" value="gatC"/>
    <property type="match status" value="1"/>
</dbReference>
<proteinExistence type="inferred from homology"/>
<dbReference type="PANTHER" id="PTHR15004">
    <property type="entry name" value="GLUTAMYL-TRNA(GLN) AMIDOTRANSFERASE SUBUNIT C, MITOCHONDRIAL"/>
    <property type="match status" value="1"/>
</dbReference>
<dbReference type="Pfam" id="PF02686">
    <property type="entry name" value="GatC"/>
    <property type="match status" value="1"/>
</dbReference>
<dbReference type="InterPro" id="IPR036113">
    <property type="entry name" value="Asp/Glu-ADT_sf_sub_c"/>
</dbReference>
<dbReference type="Gene3D" id="1.10.20.60">
    <property type="entry name" value="Glu-tRNAGln amidotransferase C subunit, N-terminal domain"/>
    <property type="match status" value="1"/>
</dbReference>
<dbReference type="SUPFAM" id="SSF141000">
    <property type="entry name" value="Glu-tRNAGln amidotransferase C subunit"/>
    <property type="match status" value="1"/>
</dbReference>
<name>A0A383AUG6_9ZZZZ</name>
<reference evidence="1" key="1">
    <citation type="submission" date="2018-05" db="EMBL/GenBank/DDBJ databases">
        <authorList>
            <person name="Lanie J.A."/>
            <person name="Ng W.-L."/>
            <person name="Kazmierczak K.M."/>
            <person name="Andrzejewski T.M."/>
            <person name="Davidsen T.M."/>
            <person name="Wayne K.J."/>
            <person name="Tettelin H."/>
            <person name="Glass J.I."/>
            <person name="Rusch D."/>
            <person name="Podicherti R."/>
            <person name="Tsui H.-C.T."/>
            <person name="Winkler M.E."/>
        </authorList>
    </citation>
    <scope>NUCLEOTIDE SEQUENCE</scope>
</reference>
<dbReference type="EMBL" id="UINC01194922">
    <property type="protein sequence ID" value="SVE11251.1"/>
    <property type="molecule type" value="Genomic_DNA"/>
</dbReference>
<dbReference type="GO" id="GO:0006450">
    <property type="term" value="P:regulation of translational fidelity"/>
    <property type="evidence" value="ECO:0007669"/>
    <property type="project" value="InterPro"/>
</dbReference>
<protein>
    <submittedName>
        <fullName evidence="1">Uncharacterized protein</fullName>
    </submittedName>
</protein>
<dbReference type="GO" id="GO:0070681">
    <property type="term" value="P:glutaminyl-tRNAGln biosynthesis via transamidation"/>
    <property type="evidence" value="ECO:0007669"/>
    <property type="project" value="TreeGrafter"/>
</dbReference>
<organism evidence="1">
    <name type="scientific">marine metagenome</name>
    <dbReference type="NCBI Taxonomy" id="408172"/>
    <lineage>
        <taxon>unclassified sequences</taxon>
        <taxon>metagenomes</taxon>
        <taxon>ecological metagenomes</taxon>
    </lineage>
</organism>
<gene>
    <name evidence="1" type="ORF">METZ01_LOCUS464105</name>
</gene>
<evidence type="ECO:0000313" key="1">
    <source>
        <dbReference type="EMBL" id="SVE11251.1"/>
    </source>
</evidence>
<accession>A0A383AUG6</accession>